<dbReference type="EMBL" id="VLLP01000001">
    <property type="protein sequence ID" value="TWJ30265.1"/>
    <property type="molecule type" value="Genomic_DNA"/>
</dbReference>
<gene>
    <name evidence="1" type="ORF">JD81_03803</name>
</gene>
<dbReference type="RefSeq" id="WP_186499949.1">
    <property type="nucleotide sequence ID" value="NZ_AP023438.1"/>
</dbReference>
<dbReference type="Proteomes" id="UP000319728">
    <property type="component" value="Unassembled WGS sequence"/>
</dbReference>
<dbReference type="AlphaFoldDB" id="A0A562WJA4"/>
<keyword evidence="2" id="KW-1185">Reference proteome</keyword>
<proteinExistence type="predicted"/>
<name>A0A562WJA4_9ACTN</name>
<comment type="caution">
    <text evidence="1">The sequence shown here is derived from an EMBL/GenBank/DDBJ whole genome shotgun (WGS) entry which is preliminary data.</text>
</comment>
<evidence type="ECO:0008006" key="3">
    <source>
        <dbReference type="Google" id="ProtNLM"/>
    </source>
</evidence>
<sequence length="52" mass="5121">MARLATFAVAAVLGAALGLIGIVATVGAVSPSADHVAEETTVDPAPKLYGTR</sequence>
<organism evidence="1 2">
    <name type="scientific">Micromonospora sagamiensis</name>
    <dbReference type="NCBI Taxonomy" id="47875"/>
    <lineage>
        <taxon>Bacteria</taxon>
        <taxon>Bacillati</taxon>
        <taxon>Actinomycetota</taxon>
        <taxon>Actinomycetes</taxon>
        <taxon>Micromonosporales</taxon>
        <taxon>Micromonosporaceae</taxon>
        <taxon>Micromonospora</taxon>
    </lineage>
</organism>
<reference evidence="1 2" key="1">
    <citation type="submission" date="2019-07" db="EMBL/GenBank/DDBJ databases">
        <title>R&amp;d 2014.</title>
        <authorList>
            <person name="Klenk H.-P."/>
        </authorList>
    </citation>
    <scope>NUCLEOTIDE SEQUENCE [LARGE SCALE GENOMIC DNA]</scope>
    <source>
        <strain evidence="1 2">DSM 43912</strain>
    </source>
</reference>
<accession>A0A562WJA4</accession>
<evidence type="ECO:0000313" key="1">
    <source>
        <dbReference type="EMBL" id="TWJ30265.1"/>
    </source>
</evidence>
<evidence type="ECO:0000313" key="2">
    <source>
        <dbReference type="Proteomes" id="UP000319728"/>
    </source>
</evidence>
<protein>
    <recommendedName>
        <fullName evidence="3">DUF2613 domain-containing protein</fullName>
    </recommendedName>
</protein>